<protein>
    <recommendedName>
        <fullName evidence="2">DUF6534 domain-containing protein</fullName>
    </recommendedName>
</protein>
<feature type="transmembrane region" description="Helical" evidence="1">
    <location>
        <begin position="95"/>
        <end position="117"/>
    </location>
</feature>
<evidence type="ECO:0000313" key="3">
    <source>
        <dbReference type="EMBL" id="KAJ2926661.1"/>
    </source>
</evidence>
<dbReference type="Pfam" id="PF20152">
    <property type="entry name" value="DUF6534"/>
    <property type="match status" value="1"/>
</dbReference>
<evidence type="ECO:0000256" key="1">
    <source>
        <dbReference type="SAM" id="Phobius"/>
    </source>
</evidence>
<gene>
    <name evidence="3" type="ORF">H1R20_g10441</name>
</gene>
<reference evidence="3" key="1">
    <citation type="submission" date="2022-06" db="EMBL/GenBank/DDBJ databases">
        <title>Genome Sequence of Candolleomyces eurysporus.</title>
        <authorList>
            <person name="Buettner E."/>
        </authorList>
    </citation>
    <scope>NUCLEOTIDE SEQUENCE</scope>
    <source>
        <strain evidence="3">VTCC 930004</strain>
    </source>
</reference>
<feature type="domain" description="DUF6534" evidence="2">
    <location>
        <begin position="102"/>
        <end position="202"/>
    </location>
</feature>
<feature type="non-terminal residue" evidence="3">
    <location>
        <position position="1"/>
    </location>
</feature>
<feature type="transmembrane region" description="Helical" evidence="1">
    <location>
        <begin position="152"/>
        <end position="173"/>
    </location>
</feature>
<dbReference type="PANTHER" id="PTHR40465">
    <property type="entry name" value="CHROMOSOME 1, WHOLE GENOME SHOTGUN SEQUENCE"/>
    <property type="match status" value="1"/>
</dbReference>
<dbReference type="Proteomes" id="UP001140091">
    <property type="component" value="Unassembled WGS sequence"/>
</dbReference>
<dbReference type="AlphaFoldDB" id="A0A9W8MDL2"/>
<dbReference type="EMBL" id="JANBPK010001050">
    <property type="protein sequence ID" value="KAJ2926661.1"/>
    <property type="molecule type" value="Genomic_DNA"/>
</dbReference>
<comment type="caution">
    <text evidence="3">The sequence shown here is derived from an EMBL/GenBank/DDBJ whole genome shotgun (WGS) entry which is preliminary data.</text>
</comment>
<feature type="transmembrane region" description="Helical" evidence="1">
    <location>
        <begin position="55"/>
        <end position="75"/>
    </location>
</feature>
<proteinExistence type="predicted"/>
<dbReference type="OrthoDB" id="2738831at2759"/>
<dbReference type="PANTHER" id="PTHR40465:SF1">
    <property type="entry name" value="DUF6534 DOMAIN-CONTAINING PROTEIN"/>
    <property type="match status" value="1"/>
</dbReference>
<evidence type="ECO:0000259" key="2">
    <source>
        <dbReference type="Pfam" id="PF20152"/>
    </source>
</evidence>
<organism evidence="3 4">
    <name type="scientific">Candolleomyces eurysporus</name>
    <dbReference type="NCBI Taxonomy" id="2828524"/>
    <lineage>
        <taxon>Eukaryota</taxon>
        <taxon>Fungi</taxon>
        <taxon>Dikarya</taxon>
        <taxon>Basidiomycota</taxon>
        <taxon>Agaricomycotina</taxon>
        <taxon>Agaricomycetes</taxon>
        <taxon>Agaricomycetidae</taxon>
        <taxon>Agaricales</taxon>
        <taxon>Agaricineae</taxon>
        <taxon>Psathyrellaceae</taxon>
        <taxon>Candolleomyces</taxon>
    </lineage>
</organism>
<keyword evidence="4" id="KW-1185">Reference proteome</keyword>
<dbReference type="InterPro" id="IPR045339">
    <property type="entry name" value="DUF6534"/>
</dbReference>
<keyword evidence="1" id="KW-0812">Transmembrane</keyword>
<sequence>MHASYVYLVTHFNDPEALRFSNWSFRLAILNVAGPPLLSNAFYVSRLWIIGVRNIPFLLGMGALMLTRFTFQLILAAQAWRYPLLSEFRRFYWMVRAYCGASVVADILLASYFCWTLHKRRTGYARYVNSSSTQIRSDGYPVVSTDSKIDLLMIYSINTGLLCLLALMSLVFIGTGFVYVGLHYLLGKLYVNSVLAVLNSRKPRHKLDESVYEIAAFDSRDSRPKSGKIVFRRTTADSEAPIDIQGMIRIRQETSTHISSDSAVGTGITESTVQNTEKIELEKM</sequence>
<keyword evidence="1" id="KW-1133">Transmembrane helix</keyword>
<name>A0A9W8MDL2_9AGAR</name>
<accession>A0A9W8MDL2</accession>
<evidence type="ECO:0000313" key="4">
    <source>
        <dbReference type="Proteomes" id="UP001140091"/>
    </source>
</evidence>
<keyword evidence="1" id="KW-0472">Membrane</keyword>
<feature type="transmembrane region" description="Helical" evidence="1">
    <location>
        <begin position="23"/>
        <end position="43"/>
    </location>
</feature>